<feature type="transmembrane region" description="Helical" evidence="1">
    <location>
        <begin position="6"/>
        <end position="25"/>
    </location>
</feature>
<proteinExistence type="predicted"/>
<keyword evidence="1" id="KW-1133">Transmembrane helix</keyword>
<evidence type="ECO:0000313" key="3">
    <source>
        <dbReference type="Proteomes" id="UP000198406"/>
    </source>
</evidence>
<comment type="caution">
    <text evidence="2">The sequence shown here is derived from an EMBL/GenBank/DDBJ whole genome shotgun (WGS) entry which is preliminary data.</text>
</comment>
<sequence length="220" mass="24758">MPRSVVYLVAAYFFHALSLASAFVVRHRSSSRVSKQGLQVTTSTKDGLFELLQQAPKNTPTSQKLTTDILTTVRLLEKECPTPDAEVLQALAGPWELIWTAQDPNTPESNRLFLSWINPLENQSYSNNPFREGRSNPILPRALEDKLEEVGLTTSVGDFRSTQTIDMKSKQVINVVTVDINLFGKRQRATVTVLVDFVPNRIHARQIDVKFRALVENSLH</sequence>
<organism evidence="2 3">
    <name type="scientific">Fistulifera solaris</name>
    <name type="common">Oleaginous diatom</name>
    <dbReference type="NCBI Taxonomy" id="1519565"/>
    <lineage>
        <taxon>Eukaryota</taxon>
        <taxon>Sar</taxon>
        <taxon>Stramenopiles</taxon>
        <taxon>Ochrophyta</taxon>
        <taxon>Bacillariophyta</taxon>
        <taxon>Bacillariophyceae</taxon>
        <taxon>Bacillariophycidae</taxon>
        <taxon>Naviculales</taxon>
        <taxon>Naviculaceae</taxon>
        <taxon>Fistulifera</taxon>
    </lineage>
</organism>
<dbReference type="OrthoDB" id="201321at2759"/>
<name>A0A1Z5K4F2_FISSO</name>
<reference evidence="2 3" key="1">
    <citation type="journal article" date="2015" name="Plant Cell">
        <title>Oil accumulation by the oleaginous diatom Fistulifera solaris as revealed by the genome and transcriptome.</title>
        <authorList>
            <person name="Tanaka T."/>
            <person name="Maeda Y."/>
            <person name="Veluchamy A."/>
            <person name="Tanaka M."/>
            <person name="Abida H."/>
            <person name="Marechal E."/>
            <person name="Bowler C."/>
            <person name="Muto M."/>
            <person name="Sunaga Y."/>
            <person name="Tanaka M."/>
            <person name="Yoshino T."/>
            <person name="Taniguchi T."/>
            <person name="Fukuda Y."/>
            <person name="Nemoto M."/>
            <person name="Matsumoto M."/>
            <person name="Wong P.S."/>
            <person name="Aburatani S."/>
            <person name="Fujibuchi W."/>
        </authorList>
    </citation>
    <scope>NUCLEOTIDE SEQUENCE [LARGE SCALE GENOMIC DNA]</scope>
    <source>
        <strain evidence="2 3">JPCC DA0580</strain>
    </source>
</reference>
<evidence type="ECO:0000313" key="2">
    <source>
        <dbReference type="EMBL" id="GAX20848.1"/>
    </source>
</evidence>
<dbReference type="AlphaFoldDB" id="A0A1Z5K4F2"/>
<keyword evidence="1" id="KW-0812">Transmembrane</keyword>
<gene>
    <name evidence="2" type="ORF">FisN_7Hh163</name>
</gene>
<dbReference type="InParanoid" id="A0A1Z5K4F2"/>
<dbReference type="Proteomes" id="UP000198406">
    <property type="component" value="Unassembled WGS sequence"/>
</dbReference>
<dbReference type="EMBL" id="BDSP01000152">
    <property type="protein sequence ID" value="GAX20848.1"/>
    <property type="molecule type" value="Genomic_DNA"/>
</dbReference>
<keyword evidence="3" id="KW-1185">Reference proteome</keyword>
<keyword evidence="1" id="KW-0472">Membrane</keyword>
<accession>A0A1Z5K4F2</accession>
<evidence type="ECO:0008006" key="4">
    <source>
        <dbReference type="Google" id="ProtNLM"/>
    </source>
</evidence>
<evidence type="ECO:0000256" key="1">
    <source>
        <dbReference type="SAM" id="Phobius"/>
    </source>
</evidence>
<protein>
    <recommendedName>
        <fullName evidence="4">Plastid lipid-associated protein/fibrillin conserved domain-containing protein</fullName>
    </recommendedName>
</protein>